<reference evidence="13" key="1">
    <citation type="submission" date="2014-07" db="EMBL/GenBank/DDBJ databases">
        <authorList>
            <person name="Urmite Genomes Urmite Genomes"/>
        </authorList>
    </citation>
    <scope>NUCLEOTIDE SEQUENCE</scope>
    <source>
        <strain evidence="13">12M76_air</strain>
    </source>
</reference>
<evidence type="ECO:0000256" key="6">
    <source>
        <dbReference type="ARBA" id="ARBA00022692"/>
    </source>
</evidence>
<dbReference type="GO" id="GO:0015628">
    <property type="term" value="P:protein secretion by the type II secretion system"/>
    <property type="evidence" value="ECO:0007669"/>
    <property type="project" value="InterPro"/>
</dbReference>
<name>A0A078M5V9_9PSED</name>
<dbReference type="EMBL" id="LK391969">
    <property type="protein sequence ID" value="CEF25965.1"/>
    <property type="molecule type" value="Genomic_DNA"/>
</dbReference>
<evidence type="ECO:0000256" key="5">
    <source>
        <dbReference type="ARBA" id="ARBA00022519"/>
    </source>
</evidence>
<accession>A0A078M5V9</accession>
<gene>
    <name evidence="13" type="ORF">BN1049_00886</name>
</gene>
<dbReference type="EMBL" id="LM997413">
    <property type="protein sequence ID" value="CEA02833.1"/>
    <property type="molecule type" value="Genomic_DNA"/>
</dbReference>
<keyword evidence="6 11" id="KW-0812">Transmembrane</keyword>
<dbReference type="InterPro" id="IPR022346">
    <property type="entry name" value="T2SS_GspH"/>
</dbReference>
<keyword evidence="4" id="KW-0488">Methylation</keyword>
<keyword evidence="3" id="KW-1003">Cell membrane</keyword>
<feature type="transmembrane region" description="Helical" evidence="11">
    <location>
        <begin position="6"/>
        <end position="30"/>
    </location>
</feature>
<dbReference type="SUPFAM" id="SSF54523">
    <property type="entry name" value="Pili subunits"/>
    <property type="match status" value="1"/>
</dbReference>
<evidence type="ECO:0000256" key="10">
    <source>
        <dbReference type="ARBA" id="ARBA00030775"/>
    </source>
</evidence>
<evidence type="ECO:0000256" key="1">
    <source>
        <dbReference type="ARBA" id="ARBA00004377"/>
    </source>
</evidence>
<proteinExistence type="inferred from homology"/>
<evidence type="ECO:0000256" key="2">
    <source>
        <dbReference type="ARBA" id="ARBA00021549"/>
    </source>
</evidence>
<protein>
    <recommendedName>
        <fullName evidence="2">Type II secretion system protein H</fullName>
    </recommendedName>
    <alternativeName>
        <fullName evidence="10">General secretion pathway protein H</fullName>
    </alternativeName>
</protein>
<dbReference type="RefSeq" id="WP_076939722.1">
    <property type="nucleotide sequence ID" value="NZ_LK391969.1"/>
</dbReference>
<sequence length="177" mass="18713">MTRVKGFTLIELMVTIAVAAILISIAIPSFRNMIIDYRLTTIASDLADAVSFARSEAIKRNRTITFCQTNSASSSRCGGSGGWQHWLVVQNAASADADDVIRRGTVSTHNSTVQVTSDLNNNRLTFSTDGLGRSGSALINDAKITICATSGPAESIREITLGAASRTSIRKVSGGCS</sequence>
<evidence type="ECO:0000256" key="11">
    <source>
        <dbReference type="SAM" id="Phobius"/>
    </source>
</evidence>
<evidence type="ECO:0000313" key="13">
    <source>
        <dbReference type="EMBL" id="CEA02833.1"/>
    </source>
</evidence>
<dbReference type="PROSITE" id="PS00409">
    <property type="entry name" value="PROKAR_NTER_METHYL"/>
    <property type="match status" value="1"/>
</dbReference>
<feature type="domain" description="General secretion pathway GspH" evidence="12">
    <location>
        <begin position="43"/>
        <end position="151"/>
    </location>
</feature>
<evidence type="ECO:0000256" key="9">
    <source>
        <dbReference type="ARBA" id="ARBA00025772"/>
    </source>
</evidence>
<evidence type="ECO:0000256" key="4">
    <source>
        <dbReference type="ARBA" id="ARBA00022481"/>
    </source>
</evidence>
<keyword evidence="5" id="KW-0997">Cell inner membrane</keyword>
<dbReference type="PATRIC" id="fig|1461581.3.peg.868"/>
<comment type="similarity">
    <text evidence="9">Belongs to the GSP H family.</text>
</comment>
<organism evidence="13">
    <name type="scientific">Pseudomonas saudimassiliensis</name>
    <dbReference type="NCBI Taxonomy" id="1461581"/>
    <lineage>
        <taxon>Bacteria</taxon>
        <taxon>Pseudomonadati</taxon>
        <taxon>Pseudomonadota</taxon>
        <taxon>Gammaproteobacteria</taxon>
        <taxon>Pseudomonadales</taxon>
        <taxon>Pseudomonadaceae</taxon>
        <taxon>Pseudomonas</taxon>
    </lineage>
</organism>
<comment type="subcellular location">
    <subcellularLocation>
        <location evidence="1">Cell inner membrane</location>
        <topology evidence="1">Single-pass membrane protein</topology>
    </subcellularLocation>
</comment>
<evidence type="ECO:0000259" key="12">
    <source>
        <dbReference type="Pfam" id="PF12019"/>
    </source>
</evidence>
<keyword evidence="7 11" id="KW-1133">Transmembrane helix</keyword>
<dbReference type="InterPro" id="IPR045584">
    <property type="entry name" value="Pilin-like"/>
</dbReference>
<dbReference type="Pfam" id="PF07963">
    <property type="entry name" value="N_methyl"/>
    <property type="match status" value="1"/>
</dbReference>
<dbReference type="InterPro" id="IPR012902">
    <property type="entry name" value="N_methyl_site"/>
</dbReference>
<dbReference type="OrthoDB" id="5739745at2"/>
<dbReference type="NCBIfam" id="TIGR02532">
    <property type="entry name" value="IV_pilin_GFxxxE"/>
    <property type="match status" value="1"/>
</dbReference>
<dbReference type="Gene3D" id="3.55.40.10">
    <property type="entry name" value="minor pseudopilin epsh domain"/>
    <property type="match status" value="1"/>
</dbReference>
<dbReference type="GO" id="GO:0005886">
    <property type="term" value="C:plasma membrane"/>
    <property type="evidence" value="ECO:0007669"/>
    <property type="project" value="UniProtKB-SubCell"/>
</dbReference>
<dbReference type="GO" id="GO:0015627">
    <property type="term" value="C:type II protein secretion system complex"/>
    <property type="evidence" value="ECO:0007669"/>
    <property type="project" value="InterPro"/>
</dbReference>
<evidence type="ECO:0000256" key="7">
    <source>
        <dbReference type="ARBA" id="ARBA00022989"/>
    </source>
</evidence>
<keyword evidence="8 11" id="KW-0472">Membrane</keyword>
<dbReference type="Pfam" id="PF12019">
    <property type="entry name" value="GspH"/>
    <property type="match status" value="1"/>
</dbReference>
<evidence type="ECO:0000256" key="8">
    <source>
        <dbReference type="ARBA" id="ARBA00023136"/>
    </source>
</evidence>
<evidence type="ECO:0000256" key="3">
    <source>
        <dbReference type="ARBA" id="ARBA00022475"/>
    </source>
</evidence>
<dbReference type="AlphaFoldDB" id="A0A078M5V9"/>